<keyword evidence="4 9" id="KW-0378">Hydrolase</keyword>
<dbReference type="GO" id="GO:0005525">
    <property type="term" value="F:GTP binding"/>
    <property type="evidence" value="ECO:0007669"/>
    <property type="project" value="UniProtKB-UniRule"/>
</dbReference>
<dbReference type="SMART" id="SM00962">
    <property type="entry name" value="SRP54"/>
    <property type="match status" value="1"/>
</dbReference>
<evidence type="ECO:0000256" key="10">
    <source>
        <dbReference type="SAM" id="MobiDB-lite"/>
    </source>
</evidence>
<keyword evidence="1 9" id="KW-1003">Cell membrane</keyword>
<dbReference type="NCBIfam" id="TIGR00064">
    <property type="entry name" value="ftsY"/>
    <property type="match status" value="1"/>
</dbReference>
<dbReference type="InterPro" id="IPR027417">
    <property type="entry name" value="P-loop_NTPase"/>
</dbReference>
<evidence type="ECO:0000256" key="4">
    <source>
        <dbReference type="ARBA" id="ARBA00022801"/>
    </source>
</evidence>
<dbReference type="AlphaFoldDB" id="A0A9E2KE65"/>
<dbReference type="Pfam" id="PF02881">
    <property type="entry name" value="SRP54_N"/>
    <property type="match status" value="1"/>
</dbReference>
<dbReference type="Gene3D" id="3.40.50.300">
    <property type="entry name" value="P-loop containing nucleotide triphosphate hydrolases"/>
    <property type="match status" value="1"/>
</dbReference>
<dbReference type="SMART" id="SM00963">
    <property type="entry name" value="SRP54_N"/>
    <property type="match status" value="1"/>
</dbReference>
<evidence type="ECO:0000259" key="11">
    <source>
        <dbReference type="PROSITE" id="PS00300"/>
    </source>
</evidence>
<dbReference type="GO" id="GO:0003924">
    <property type="term" value="F:GTPase activity"/>
    <property type="evidence" value="ECO:0007669"/>
    <property type="project" value="UniProtKB-UniRule"/>
</dbReference>
<comment type="caution">
    <text evidence="12">The sequence shown here is derived from an EMBL/GenBank/DDBJ whole genome shotgun (WGS) entry which is preliminary data.</text>
</comment>
<dbReference type="Pfam" id="PF00448">
    <property type="entry name" value="SRP54"/>
    <property type="match status" value="1"/>
</dbReference>
<evidence type="ECO:0000256" key="6">
    <source>
        <dbReference type="ARBA" id="ARBA00023136"/>
    </source>
</evidence>
<feature type="binding site" evidence="9">
    <location>
        <begin position="319"/>
        <end position="323"/>
    </location>
    <ligand>
        <name>GTP</name>
        <dbReference type="ChEBI" id="CHEBI:37565"/>
    </ligand>
</feature>
<accession>A0A9E2KE65</accession>
<feature type="compositionally biased region" description="Polar residues" evidence="10">
    <location>
        <begin position="24"/>
        <end position="33"/>
    </location>
</feature>
<dbReference type="PANTHER" id="PTHR43134">
    <property type="entry name" value="SIGNAL RECOGNITION PARTICLE RECEPTOR SUBUNIT ALPHA"/>
    <property type="match status" value="1"/>
</dbReference>
<organism evidence="12 13">
    <name type="scientific">Candidatus Cellulosilyticum pullistercoris</name>
    <dbReference type="NCBI Taxonomy" id="2838521"/>
    <lineage>
        <taxon>Bacteria</taxon>
        <taxon>Bacillati</taxon>
        <taxon>Bacillota</taxon>
        <taxon>Clostridia</taxon>
        <taxon>Lachnospirales</taxon>
        <taxon>Cellulosilyticaceae</taxon>
        <taxon>Cellulosilyticum</taxon>
    </lineage>
</organism>
<dbReference type="InterPro" id="IPR042101">
    <property type="entry name" value="SRP54_N_sf"/>
</dbReference>
<protein>
    <recommendedName>
        <fullName evidence="9">Signal recognition particle receptor FtsY</fullName>
        <shortName evidence="9">SRP receptor</shortName>
        <ecNumber evidence="9">3.6.5.4</ecNumber>
    </recommendedName>
</protein>
<keyword evidence="7 9" id="KW-0675">Receptor</keyword>
<comment type="catalytic activity">
    <reaction evidence="8 9">
        <text>GTP + H2O = GDP + phosphate + H(+)</text>
        <dbReference type="Rhea" id="RHEA:19669"/>
        <dbReference type="ChEBI" id="CHEBI:15377"/>
        <dbReference type="ChEBI" id="CHEBI:15378"/>
        <dbReference type="ChEBI" id="CHEBI:37565"/>
        <dbReference type="ChEBI" id="CHEBI:43474"/>
        <dbReference type="ChEBI" id="CHEBI:58189"/>
        <dbReference type="EC" id="3.6.5.4"/>
    </reaction>
</comment>
<dbReference type="FunFam" id="3.40.50.300:FF:000053">
    <property type="entry name" value="Signal recognition particle receptor FtsY"/>
    <property type="match status" value="1"/>
</dbReference>
<dbReference type="InterPro" id="IPR000897">
    <property type="entry name" value="SRP54_GTPase_dom"/>
</dbReference>
<dbReference type="InterPro" id="IPR036225">
    <property type="entry name" value="SRP/SRP_N"/>
</dbReference>
<comment type="function">
    <text evidence="9">Involved in targeting and insertion of nascent membrane proteins into the cytoplasmic membrane. Acts as a receptor for the complex formed by the signal recognition particle (SRP) and the ribosome-nascent chain (RNC).</text>
</comment>
<evidence type="ECO:0000256" key="8">
    <source>
        <dbReference type="ARBA" id="ARBA00048027"/>
    </source>
</evidence>
<comment type="similarity">
    <text evidence="9">Belongs to the GTP-binding SRP family. FtsY subfamily.</text>
</comment>
<keyword evidence="2 9" id="KW-0963">Cytoplasm</keyword>
<feature type="binding site" evidence="9">
    <location>
        <begin position="237"/>
        <end position="244"/>
    </location>
    <ligand>
        <name>GTP</name>
        <dbReference type="ChEBI" id="CHEBI:37565"/>
    </ligand>
</feature>
<evidence type="ECO:0000256" key="1">
    <source>
        <dbReference type="ARBA" id="ARBA00022475"/>
    </source>
</evidence>
<reference evidence="12" key="2">
    <citation type="submission" date="2021-04" db="EMBL/GenBank/DDBJ databases">
        <authorList>
            <person name="Gilroy R."/>
        </authorList>
    </citation>
    <scope>NUCLEOTIDE SEQUENCE</scope>
    <source>
        <strain evidence="12">B5-657</strain>
    </source>
</reference>
<dbReference type="Gene3D" id="1.20.120.140">
    <property type="entry name" value="Signal recognition particle SRP54, nucleotide-binding domain"/>
    <property type="match status" value="1"/>
</dbReference>
<evidence type="ECO:0000313" key="13">
    <source>
        <dbReference type="Proteomes" id="UP000824229"/>
    </source>
</evidence>
<evidence type="ECO:0000256" key="9">
    <source>
        <dbReference type="HAMAP-Rule" id="MF_00920"/>
    </source>
</evidence>
<evidence type="ECO:0000256" key="2">
    <source>
        <dbReference type="ARBA" id="ARBA00022490"/>
    </source>
</evidence>
<comment type="subunit">
    <text evidence="9">Part of the signal recognition particle protein translocation system, which is composed of SRP and FtsY.</text>
</comment>
<keyword evidence="3 9" id="KW-0547">Nucleotide-binding</keyword>
<dbReference type="PROSITE" id="PS00300">
    <property type="entry name" value="SRP54"/>
    <property type="match status" value="1"/>
</dbReference>
<dbReference type="CDD" id="cd17874">
    <property type="entry name" value="FtsY"/>
    <property type="match status" value="1"/>
</dbReference>
<reference evidence="12" key="1">
    <citation type="journal article" date="2021" name="PeerJ">
        <title>Extensive microbial diversity within the chicken gut microbiome revealed by metagenomics and culture.</title>
        <authorList>
            <person name="Gilroy R."/>
            <person name="Ravi A."/>
            <person name="Getino M."/>
            <person name="Pursley I."/>
            <person name="Horton D.L."/>
            <person name="Alikhan N.F."/>
            <person name="Baker D."/>
            <person name="Gharbi K."/>
            <person name="Hall N."/>
            <person name="Watson M."/>
            <person name="Adriaenssens E.M."/>
            <person name="Foster-Nyarko E."/>
            <person name="Jarju S."/>
            <person name="Secka A."/>
            <person name="Antonio M."/>
            <person name="Oren A."/>
            <person name="Chaudhuri R.R."/>
            <person name="La Ragione R."/>
            <person name="Hildebrand F."/>
            <person name="Pallen M.J."/>
        </authorList>
    </citation>
    <scope>NUCLEOTIDE SEQUENCE</scope>
    <source>
        <strain evidence="12">B5-657</strain>
    </source>
</reference>
<evidence type="ECO:0000256" key="5">
    <source>
        <dbReference type="ARBA" id="ARBA00023134"/>
    </source>
</evidence>
<name>A0A9E2KE65_9FIRM</name>
<dbReference type="SUPFAM" id="SSF47364">
    <property type="entry name" value="Domain of the SRP/SRP receptor G-proteins"/>
    <property type="match status" value="1"/>
</dbReference>
<dbReference type="SMART" id="SM00382">
    <property type="entry name" value="AAA"/>
    <property type="match status" value="1"/>
</dbReference>
<evidence type="ECO:0000256" key="3">
    <source>
        <dbReference type="ARBA" id="ARBA00022741"/>
    </source>
</evidence>
<dbReference type="InterPro" id="IPR003593">
    <property type="entry name" value="AAA+_ATPase"/>
</dbReference>
<keyword evidence="6 9" id="KW-0472">Membrane</keyword>
<feature type="compositionally biased region" description="Acidic residues" evidence="10">
    <location>
        <begin position="43"/>
        <end position="56"/>
    </location>
</feature>
<dbReference type="EC" id="3.6.5.4" evidence="9"/>
<dbReference type="GO" id="GO:0005886">
    <property type="term" value="C:plasma membrane"/>
    <property type="evidence" value="ECO:0007669"/>
    <property type="project" value="UniProtKB-SubCell"/>
</dbReference>
<dbReference type="GO" id="GO:0006614">
    <property type="term" value="P:SRP-dependent cotranslational protein targeting to membrane"/>
    <property type="evidence" value="ECO:0007669"/>
    <property type="project" value="InterPro"/>
</dbReference>
<gene>
    <name evidence="9 12" type="primary">ftsY</name>
    <name evidence="12" type="ORF">H9872_09920</name>
</gene>
<comment type="subcellular location">
    <subcellularLocation>
        <location evidence="9">Cell membrane</location>
        <topology evidence="9">Peripheral membrane protein</topology>
        <orientation evidence="9">Cytoplasmic side</orientation>
    </subcellularLocation>
    <subcellularLocation>
        <location evidence="9">Cytoplasm</location>
    </subcellularLocation>
</comment>
<dbReference type="Proteomes" id="UP000824229">
    <property type="component" value="Unassembled WGS sequence"/>
</dbReference>
<sequence>MSLFKRLFGKNKNQEEKEQEALNPGQNSESLTSRSEEQANEVVLEEVESEDIETETDDFEELNIQEEDRLKSDEEIIPTIEAEEHVQVTENSEEVEQVLEVEKNLETELEEDVIDEKATEVTNEVPEKKGFIKRLFSGLSKTRDSILKGVDDVLSSFKHIDEELYEELEEALIMADFGVDTTLHIMEKLKGKVKEEKITDPSALKPALQEIITSLLTQQPTDDILNPNGPTVVLVIGVNGVGKTTSIGKMSHLFKTQHKKVLVAAADTFRAAAIEQLNVWTNRAGVEIIKHDEGSDAAAVVFDAISAAKSRKSDVLICDTAGRLQNKTNLMKELEKISRIIAREYPEAKKEILIVIDATTGQNAIQQVKLFKEVADISGIILTKLDGTAKGGAIVGIYESLKVPVKYIGVGEKIDDLQPFDAEAFAKALFAEEA</sequence>
<feature type="region of interest" description="Disordered" evidence="10">
    <location>
        <begin position="1"/>
        <end position="56"/>
    </location>
</feature>
<dbReference type="PANTHER" id="PTHR43134:SF1">
    <property type="entry name" value="SIGNAL RECOGNITION PARTICLE RECEPTOR SUBUNIT ALPHA"/>
    <property type="match status" value="1"/>
</dbReference>
<dbReference type="InterPro" id="IPR013822">
    <property type="entry name" value="Signal_recog_particl_SRP54_hlx"/>
</dbReference>
<dbReference type="EMBL" id="JAHLFQ010000235">
    <property type="protein sequence ID" value="MBU3805056.1"/>
    <property type="molecule type" value="Genomic_DNA"/>
</dbReference>
<dbReference type="SUPFAM" id="SSF52540">
    <property type="entry name" value="P-loop containing nucleoside triphosphate hydrolases"/>
    <property type="match status" value="1"/>
</dbReference>
<proteinExistence type="inferred from homology"/>
<dbReference type="HAMAP" id="MF_00920">
    <property type="entry name" value="FtsY"/>
    <property type="match status" value="1"/>
</dbReference>
<dbReference type="GO" id="GO:0005047">
    <property type="term" value="F:signal recognition particle binding"/>
    <property type="evidence" value="ECO:0007669"/>
    <property type="project" value="TreeGrafter"/>
</dbReference>
<keyword evidence="5 9" id="KW-0342">GTP-binding</keyword>
<dbReference type="InterPro" id="IPR004390">
    <property type="entry name" value="SR_rcpt_FtsY"/>
</dbReference>
<dbReference type="FunFam" id="1.20.120.140:FF:000002">
    <property type="entry name" value="Signal recognition particle receptor FtsY"/>
    <property type="match status" value="1"/>
</dbReference>
<feature type="domain" description="SRP54-type proteins GTP-binding" evidence="11">
    <location>
        <begin position="404"/>
        <end position="417"/>
    </location>
</feature>
<evidence type="ECO:0000256" key="7">
    <source>
        <dbReference type="ARBA" id="ARBA00023170"/>
    </source>
</evidence>
<evidence type="ECO:0000313" key="12">
    <source>
        <dbReference type="EMBL" id="MBU3805056.1"/>
    </source>
</evidence>
<dbReference type="GO" id="GO:0005737">
    <property type="term" value="C:cytoplasm"/>
    <property type="evidence" value="ECO:0007669"/>
    <property type="project" value="UniProtKB-SubCell"/>
</dbReference>
<feature type="binding site" evidence="9">
    <location>
        <begin position="383"/>
        <end position="386"/>
    </location>
    <ligand>
        <name>GTP</name>
        <dbReference type="ChEBI" id="CHEBI:37565"/>
    </ligand>
</feature>